<name>A0ABV0NJW1_9TELE</name>
<reference evidence="1 2" key="1">
    <citation type="submission" date="2021-06" db="EMBL/GenBank/DDBJ databases">
        <authorList>
            <person name="Palmer J.M."/>
        </authorList>
    </citation>
    <scope>NUCLEOTIDE SEQUENCE [LARGE SCALE GENOMIC DNA]</scope>
    <source>
        <strain evidence="1 2">GA_2019</strain>
        <tissue evidence="1">Muscle</tissue>
    </source>
</reference>
<dbReference type="Proteomes" id="UP001476798">
    <property type="component" value="Unassembled WGS sequence"/>
</dbReference>
<dbReference type="EMBL" id="JAHRIO010040860">
    <property type="protein sequence ID" value="MEQ2171678.1"/>
    <property type="molecule type" value="Genomic_DNA"/>
</dbReference>
<protein>
    <submittedName>
        <fullName evidence="1">Uncharacterized protein</fullName>
    </submittedName>
</protein>
<gene>
    <name evidence="1" type="ORF">GOODEAATRI_013234</name>
</gene>
<proteinExistence type="predicted"/>
<keyword evidence="2" id="KW-1185">Reference proteome</keyword>
<feature type="non-terminal residue" evidence="1">
    <location>
        <position position="1"/>
    </location>
</feature>
<evidence type="ECO:0000313" key="2">
    <source>
        <dbReference type="Proteomes" id="UP001476798"/>
    </source>
</evidence>
<sequence length="128" mass="14368">DLNACFSSAGHCHLCSHTSYKVSFQGLHYTMSRRGSFLNICKQTPNVLNIFVLKCVAPSILLPWLRISLVKARSGAKPRARTLLPYLRHRDLVFGTSLVTHMHCVYRSAPPCKRPLKEAPPEGLLLIQ</sequence>
<comment type="caution">
    <text evidence="1">The sequence shown here is derived from an EMBL/GenBank/DDBJ whole genome shotgun (WGS) entry which is preliminary data.</text>
</comment>
<evidence type="ECO:0000313" key="1">
    <source>
        <dbReference type="EMBL" id="MEQ2171678.1"/>
    </source>
</evidence>
<accession>A0ABV0NJW1</accession>
<organism evidence="1 2">
    <name type="scientific">Goodea atripinnis</name>
    <dbReference type="NCBI Taxonomy" id="208336"/>
    <lineage>
        <taxon>Eukaryota</taxon>
        <taxon>Metazoa</taxon>
        <taxon>Chordata</taxon>
        <taxon>Craniata</taxon>
        <taxon>Vertebrata</taxon>
        <taxon>Euteleostomi</taxon>
        <taxon>Actinopterygii</taxon>
        <taxon>Neopterygii</taxon>
        <taxon>Teleostei</taxon>
        <taxon>Neoteleostei</taxon>
        <taxon>Acanthomorphata</taxon>
        <taxon>Ovalentaria</taxon>
        <taxon>Atherinomorphae</taxon>
        <taxon>Cyprinodontiformes</taxon>
        <taxon>Goodeidae</taxon>
        <taxon>Goodea</taxon>
    </lineage>
</organism>